<dbReference type="EC" id="1.14.13.168" evidence="3"/>
<dbReference type="SUPFAM" id="SSF51905">
    <property type="entry name" value="FAD/NAD(P)-binding domain"/>
    <property type="match status" value="1"/>
</dbReference>
<dbReference type="SUPFAM" id="SSF51735">
    <property type="entry name" value="NAD(P)-binding Rossmann-fold domains"/>
    <property type="match status" value="1"/>
</dbReference>
<evidence type="ECO:0000256" key="2">
    <source>
        <dbReference type="ARBA" id="ARBA00023002"/>
    </source>
</evidence>
<evidence type="ECO:0000313" key="6">
    <source>
        <dbReference type="Proteomes" id="UP000734854"/>
    </source>
</evidence>
<protein>
    <recommendedName>
        <fullName evidence="3">indole-3-pyruvate monooxygenase</fullName>
        <ecNumber evidence="3">1.14.13.168</ecNumber>
    </recommendedName>
</protein>
<dbReference type="AlphaFoldDB" id="A0A8J5F773"/>
<evidence type="ECO:0000313" key="5">
    <source>
        <dbReference type="EMBL" id="KAG6482591.1"/>
    </source>
</evidence>
<evidence type="ECO:0000256" key="4">
    <source>
        <dbReference type="ARBA" id="ARBA00047707"/>
    </source>
</evidence>
<dbReference type="PANTHER" id="PTHR43539">
    <property type="entry name" value="FLAVIN-BINDING MONOOXYGENASE-LIKE PROTEIN (AFU_ORTHOLOGUE AFUA_4G09220)"/>
    <property type="match status" value="1"/>
</dbReference>
<sequence>MTGLLNGEGGDEEQLRPPPVLQVKVYGSAVESSVKRAWFPGPLIVGAGPAGLATAACLKARGVPALLLERERCAASSWKLRTYERLRLHLPKKYCALPLMPFPKELPEYPTRQQFVDYLDCYVDRFALAPLYGVEVAQAEYDPSLGFWRVRAAAAGFSGGGGGGGVEFVSRWLVVATGENAEAVWPETIGVAAFHGKVLHTSCYDKGDEHRGERVLVVGCGNSGMEVALDLCDNDAKLHILPRDIFGISTFGLSMFLLKWLPVKAADALLLSIARLVLGDTGKYGIARPSRGPLELKTATGKTPVLDVGTFAKIKSGQIKVVPDVNQYTSRGAEFVDGTHREFDSIILATGYKSNVTSWLKVHSKTNQPTFFILHSGLTNFPFIYLFSKKNLNSAIKLGLIYYNEEDFFSKKDGFPKTAFPHNWKGKNGLYATGFTRRGLLGASMDAHKIAEDIASQWNTKANPLEL</sequence>
<dbReference type="Pfam" id="PF13738">
    <property type="entry name" value="Pyr_redox_3"/>
    <property type="match status" value="1"/>
</dbReference>
<evidence type="ECO:0000256" key="3">
    <source>
        <dbReference type="ARBA" id="ARBA00039148"/>
    </source>
</evidence>
<keyword evidence="2" id="KW-0560">Oxidoreductase</keyword>
<organism evidence="5 6">
    <name type="scientific">Zingiber officinale</name>
    <name type="common">Ginger</name>
    <name type="synonym">Amomum zingiber</name>
    <dbReference type="NCBI Taxonomy" id="94328"/>
    <lineage>
        <taxon>Eukaryota</taxon>
        <taxon>Viridiplantae</taxon>
        <taxon>Streptophyta</taxon>
        <taxon>Embryophyta</taxon>
        <taxon>Tracheophyta</taxon>
        <taxon>Spermatophyta</taxon>
        <taxon>Magnoliopsida</taxon>
        <taxon>Liliopsida</taxon>
        <taxon>Zingiberales</taxon>
        <taxon>Zingiberaceae</taxon>
        <taxon>Zingiber</taxon>
    </lineage>
</organism>
<reference evidence="5 6" key="1">
    <citation type="submission" date="2020-08" db="EMBL/GenBank/DDBJ databases">
        <title>Plant Genome Project.</title>
        <authorList>
            <person name="Zhang R.-G."/>
        </authorList>
    </citation>
    <scope>NUCLEOTIDE SEQUENCE [LARGE SCALE GENOMIC DNA]</scope>
    <source>
        <tissue evidence="5">Rhizome</tissue>
    </source>
</reference>
<accession>A0A8J5F773</accession>
<keyword evidence="6" id="KW-1185">Reference proteome</keyword>
<dbReference type="EMBL" id="JACMSC010000016">
    <property type="protein sequence ID" value="KAG6482591.1"/>
    <property type="molecule type" value="Genomic_DNA"/>
</dbReference>
<dbReference type="Gene3D" id="3.50.50.60">
    <property type="entry name" value="FAD/NAD(P)-binding domain"/>
    <property type="match status" value="1"/>
</dbReference>
<dbReference type="InterPro" id="IPR036188">
    <property type="entry name" value="FAD/NAD-bd_sf"/>
</dbReference>
<dbReference type="GO" id="GO:0103075">
    <property type="term" value="F:indole-3-pyruvate monooxygenase activity"/>
    <property type="evidence" value="ECO:0007669"/>
    <property type="project" value="UniProtKB-EC"/>
</dbReference>
<comment type="caution">
    <text evidence="5">The sequence shown here is derived from an EMBL/GenBank/DDBJ whole genome shotgun (WGS) entry which is preliminary data.</text>
</comment>
<proteinExistence type="inferred from homology"/>
<gene>
    <name evidence="5" type="ORF">ZIOFF_059223</name>
</gene>
<dbReference type="Proteomes" id="UP000734854">
    <property type="component" value="Unassembled WGS sequence"/>
</dbReference>
<dbReference type="PANTHER" id="PTHR43539:SF56">
    <property type="entry name" value="EXPRESSED PROTEIN"/>
    <property type="match status" value="1"/>
</dbReference>
<evidence type="ECO:0000256" key="1">
    <source>
        <dbReference type="ARBA" id="ARBA00009183"/>
    </source>
</evidence>
<dbReference type="InterPro" id="IPR036291">
    <property type="entry name" value="NAD(P)-bd_dom_sf"/>
</dbReference>
<name>A0A8J5F773_ZINOF</name>
<dbReference type="PRINTS" id="PR00411">
    <property type="entry name" value="PNDRDTASEI"/>
</dbReference>
<dbReference type="GO" id="GO:0050660">
    <property type="term" value="F:flavin adenine dinucleotide binding"/>
    <property type="evidence" value="ECO:0007669"/>
    <property type="project" value="TreeGrafter"/>
</dbReference>
<dbReference type="PRINTS" id="PR00368">
    <property type="entry name" value="FADPNR"/>
</dbReference>
<dbReference type="InterPro" id="IPR050982">
    <property type="entry name" value="Auxin_biosynth/cation_transpt"/>
</dbReference>
<comment type="catalytic activity">
    <reaction evidence="4">
        <text>indole-3-pyruvate + NADPH + O2 + H(+) = (indol-3-yl)acetate + CO2 + NADP(+) + H2O</text>
        <dbReference type="Rhea" id="RHEA:34331"/>
        <dbReference type="ChEBI" id="CHEBI:15377"/>
        <dbReference type="ChEBI" id="CHEBI:15378"/>
        <dbReference type="ChEBI" id="CHEBI:15379"/>
        <dbReference type="ChEBI" id="CHEBI:16526"/>
        <dbReference type="ChEBI" id="CHEBI:17640"/>
        <dbReference type="ChEBI" id="CHEBI:30854"/>
        <dbReference type="ChEBI" id="CHEBI:57783"/>
        <dbReference type="ChEBI" id="CHEBI:58349"/>
        <dbReference type="EC" id="1.14.13.168"/>
    </reaction>
</comment>
<comment type="similarity">
    <text evidence="1">Belongs to the FMO family.</text>
</comment>